<name>A0A0H3N1J2_CLODC</name>
<accession>A0A0H3N1J2</accession>
<dbReference type="KEGG" id="cdc:CD196_1285"/>
<evidence type="ECO:0000313" key="2">
    <source>
        <dbReference type="EMBL" id="CBA62440.1"/>
    </source>
</evidence>
<feature type="transmembrane region" description="Helical" evidence="1">
    <location>
        <begin position="119"/>
        <end position="137"/>
    </location>
</feature>
<keyword evidence="1" id="KW-1133">Transmembrane helix</keyword>
<proteinExistence type="predicted"/>
<dbReference type="Proteomes" id="UP000002068">
    <property type="component" value="Chromosome"/>
</dbReference>
<reference evidence="2 3" key="1">
    <citation type="journal article" date="2009" name="Genome Biol.">
        <title>Comparative genome and phenotypic analysis of Clostridium difficile 027 strains provides insight into the evolution of a hypervirulent bacterium.</title>
        <authorList>
            <person name="Stabler R.A."/>
            <person name="He M."/>
            <person name="Dawson L."/>
            <person name="Martin M."/>
            <person name="Valiente E."/>
            <person name="Corton C."/>
            <person name="Lawley T.D."/>
            <person name="Sebaihia M."/>
            <person name="Quail M.A."/>
            <person name="Rose G."/>
            <person name="Gerding D.N."/>
            <person name="Gibert M."/>
            <person name="Popoff M.R."/>
            <person name="Parkhill J."/>
            <person name="Dougan G."/>
            <person name="Wren B.W."/>
        </authorList>
    </citation>
    <scope>NUCLEOTIDE SEQUENCE [LARGE SCALE GENOMIC DNA]</scope>
    <source>
        <strain evidence="2 3">CD196</strain>
    </source>
</reference>
<dbReference type="InterPro" id="IPR005325">
    <property type="entry name" value="DUF308_memb"/>
</dbReference>
<keyword evidence="1" id="KW-0812">Transmembrane</keyword>
<evidence type="ECO:0000313" key="3">
    <source>
        <dbReference type="Proteomes" id="UP000002068"/>
    </source>
</evidence>
<feature type="transmembrane region" description="Helical" evidence="1">
    <location>
        <begin position="149"/>
        <end position="168"/>
    </location>
</feature>
<organism evidence="2 3">
    <name type="scientific">Clostridioides difficile (strain CD196)</name>
    <name type="common">Peptoclostridium difficile</name>
    <dbReference type="NCBI Taxonomy" id="645462"/>
    <lineage>
        <taxon>Bacteria</taxon>
        <taxon>Bacillati</taxon>
        <taxon>Bacillota</taxon>
        <taxon>Clostridia</taxon>
        <taxon>Peptostreptococcales</taxon>
        <taxon>Peptostreptococcaceae</taxon>
        <taxon>Clostridioides</taxon>
    </lineage>
</organism>
<sequence>MNFCYNCSIDFGGDFMYTNFNIDFNNFNKKENATKFMLMGVLLIILGLLCLTFKTLGIKLISWTFGIALLFFAYLNLKNINELKRYATKEEIKPSINIQWVLIIACILLFVFPQKIQSIFSLFLGFYLIFNQLVALVNSKNNPYSKFTTWNIVKILFGICLILSPLFLSRFIVSIMSFFIILFGLVLFFSGNTARKY</sequence>
<dbReference type="HOGENOM" id="CLU_1480703_0_0_9"/>
<protein>
    <submittedName>
        <fullName evidence="2">Membrane protein</fullName>
    </submittedName>
</protein>
<dbReference type="EMBL" id="FN538970">
    <property type="protein sequence ID" value="CBA62440.1"/>
    <property type="molecule type" value="Genomic_DNA"/>
</dbReference>
<evidence type="ECO:0000256" key="1">
    <source>
        <dbReference type="SAM" id="Phobius"/>
    </source>
</evidence>
<gene>
    <name evidence="2" type="ordered locus">CD196_1285</name>
</gene>
<feature type="transmembrane region" description="Helical" evidence="1">
    <location>
        <begin position="97"/>
        <end position="113"/>
    </location>
</feature>
<feature type="transmembrane region" description="Helical" evidence="1">
    <location>
        <begin position="60"/>
        <end position="77"/>
    </location>
</feature>
<feature type="transmembrane region" description="Helical" evidence="1">
    <location>
        <begin position="36"/>
        <end position="54"/>
    </location>
</feature>
<dbReference type="Pfam" id="PF03729">
    <property type="entry name" value="DUF308"/>
    <property type="match status" value="3"/>
</dbReference>
<dbReference type="AlphaFoldDB" id="A0A0H3N1J2"/>
<keyword evidence="1" id="KW-0472">Membrane</keyword>
<feature type="transmembrane region" description="Helical" evidence="1">
    <location>
        <begin position="174"/>
        <end position="194"/>
    </location>
</feature>